<dbReference type="PROSITE" id="PS51257">
    <property type="entry name" value="PROKAR_LIPOPROTEIN"/>
    <property type="match status" value="1"/>
</dbReference>
<evidence type="ECO:0000313" key="2">
    <source>
        <dbReference type="EMBL" id="AUR51039.1"/>
    </source>
</evidence>
<gene>
    <name evidence="2" type="ORF">CUN60_01535</name>
</gene>
<dbReference type="KEGG" id="nba:CUN60_01535"/>
<reference evidence="3" key="1">
    <citation type="submission" date="2017-11" db="EMBL/GenBank/DDBJ databases">
        <authorList>
            <person name="Chan K.G."/>
            <person name="Lee L.S."/>
        </authorList>
    </citation>
    <scope>NUCLEOTIDE SEQUENCE [LARGE SCALE GENOMIC DNA]</scope>
    <source>
        <strain evidence="3">DSM 100970</strain>
    </source>
</reference>
<dbReference type="EMBL" id="CP024847">
    <property type="protein sequence ID" value="AUR51039.1"/>
    <property type="molecule type" value="Genomic_DNA"/>
</dbReference>
<dbReference type="AlphaFoldDB" id="A0A2I7N3L8"/>
<accession>A0A2I7N3L8</accession>
<dbReference type="RefSeq" id="WP_102950339.1">
    <property type="nucleotide sequence ID" value="NZ_CP024847.1"/>
</dbReference>
<dbReference type="Proteomes" id="UP000236655">
    <property type="component" value="Chromosome"/>
</dbReference>
<organism evidence="2 3">
    <name type="scientific">Aquella oligotrophica</name>
    <dbReference type="NCBI Taxonomy" id="2067065"/>
    <lineage>
        <taxon>Bacteria</taxon>
        <taxon>Pseudomonadati</taxon>
        <taxon>Pseudomonadota</taxon>
        <taxon>Betaproteobacteria</taxon>
        <taxon>Neisseriales</taxon>
        <taxon>Neisseriaceae</taxon>
        <taxon>Aquella</taxon>
    </lineage>
</organism>
<feature type="chain" id="PRO_5014359376" description="Lipoprotein" evidence="1">
    <location>
        <begin position="20"/>
        <end position="161"/>
    </location>
</feature>
<evidence type="ECO:0008006" key="4">
    <source>
        <dbReference type="Google" id="ProtNLM"/>
    </source>
</evidence>
<protein>
    <recommendedName>
        <fullName evidence="4">Lipoprotein</fullName>
    </recommendedName>
</protein>
<sequence>MKSAMVKLFYLTTAIVLIACGAGTDGQNMPIGGTAFTGTFTPGIGNLSNGGANACISNGPEQLTFIVQESTTVFYDLNIGSGQIPIIQGSFVNGGQNVNQNNPCFNGVVSYSTCAAAQSGTITFNACSVTLQGSIYVFQATYYLYSADGVSIGSGPIYATK</sequence>
<keyword evidence="1" id="KW-0732">Signal</keyword>
<evidence type="ECO:0000313" key="3">
    <source>
        <dbReference type="Proteomes" id="UP000236655"/>
    </source>
</evidence>
<name>A0A2I7N3L8_9NEIS</name>
<evidence type="ECO:0000256" key="1">
    <source>
        <dbReference type="SAM" id="SignalP"/>
    </source>
</evidence>
<feature type="signal peptide" evidence="1">
    <location>
        <begin position="1"/>
        <end position="19"/>
    </location>
</feature>
<keyword evidence="3" id="KW-1185">Reference proteome</keyword>
<proteinExistence type="predicted"/>